<gene>
    <name evidence="6" type="ORF">ALC53_03312</name>
</gene>
<dbReference type="GO" id="GO:0005179">
    <property type="term" value="F:hormone activity"/>
    <property type="evidence" value="ECO:0007669"/>
    <property type="project" value="UniProtKB-KW"/>
</dbReference>
<feature type="domain" description="Corticotropin-releasing factor" evidence="5">
    <location>
        <begin position="57"/>
        <end position="100"/>
    </location>
</feature>
<name>A0A151I5E0_9HYME</name>
<evidence type="ECO:0000256" key="2">
    <source>
        <dbReference type="ARBA" id="ARBA00022525"/>
    </source>
</evidence>
<keyword evidence="3" id="KW-0372">Hormone</keyword>
<dbReference type="InterPro" id="IPR000187">
    <property type="entry name" value="CRF"/>
</dbReference>
<dbReference type="AlphaFoldDB" id="A0A151I5E0"/>
<reference evidence="6 7" key="1">
    <citation type="submission" date="2015-09" db="EMBL/GenBank/DDBJ databases">
        <title>Atta colombica WGS genome.</title>
        <authorList>
            <person name="Nygaard S."/>
            <person name="Hu H."/>
            <person name="Boomsma J."/>
            <person name="Zhang G."/>
        </authorList>
    </citation>
    <scope>NUCLEOTIDE SEQUENCE [LARGE SCALE GENOMIC DNA]</scope>
    <source>
        <strain evidence="6">Treedump-2</strain>
        <tissue evidence="6">Whole body</tissue>
    </source>
</reference>
<keyword evidence="2" id="KW-0964">Secreted</keyword>
<dbReference type="Pfam" id="PF00473">
    <property type="entry name" value="CRF"/>
    <property type="match status" value="1"/>
</dbReference>
<organism evidence="6 7">
    <name type="scientific">Atta colombica</name>
    <dbReference type="NCBI Taxonomy" id="520822"/>
    <lineage>
        <taxon>Eukaryota</taxon>
        <taxon>Metazoa</taxon>
        <taxon>Ecdysozoa</taxon>
        <taxon>Arthropoda</taxon>
        <taxon>Hexapoda</taxon>
        <taxon>Insecta</taxon>
        <taxon>Pterygota</taxon>
        <taxon>Neoptera</taxon>
        <taxon>Endopterygota</taxon>
        <taxon>Hymenoptera</taxon>
        <taxon>Apocrita</taxon>
        <taxon>Aculeata</taxon>
        <taxon>Formicoidea</taxon>
        <taxon>Formicidae</taxon>
        <taxon>Myrmicinae</taxon>
        <taxon>Atta</taxon>
    </lineage>
</organism>
<evidence type="ECO:0000256" key="4">
    <source>
        <dbReference type="SAM" id="MobiDB-lite"/>
    </source>
</evidence>
<sequence>MRGELEARRETAVVDLGMEDVMTNQLIGPRAISLGRQEDEILNSENDLGSDVMRTKRIGSLSIVNNLDVLRQRVLLELARRKALQDQRQVEENRRFLESVGKRSVSNADRIVRSSMKNNGRSAASDRNEWTEENNPLFHESQDDRTVINQCNNPMSRKLAEMGIEIVHHSEMRLIQCMTDSTGAHNVPKKRTKI</sequence>
<dbReference type="Proteomes" id="UP000078540">
    <property type="component" value="Unassembled WGS sequence"/>
</dbReference>
<evidence type="ECO:0000313" key="7">
    <source>
        <dbReference type="Proteomes" id="UP000078540"/>
    </source>
</evidence>
<evidence type="ECO:0000256" key="1">
    <source>
        <dbReference type="ARBA" id="ARBA00004613"/>
    </source>
</evidence>
<keyword evidence="7" id="KW-1185">Reference proteome</keyword>
<dbReference type="EMBL" id="KQ976431">
    <property type="protein sequence ID" value="KYM87616.1"/>
    <property type="molecule type" value="Genomic_DNA"/>
</dbReference>
<dbReference type="STRING" id="520822.A0A151I5E0"/>
<evidence type="ECO:0000259" key="5">
    <source>
        <dbReference type="SMART" id="SM00039"/>
    </source>
</evidence>
<evidence type="ECO:0000313" key="6">
    <source>
        <dbReference type="EMBL" id="KYM87616.1"/>
    </source>
</evidence>
<comment type="subcellular location">
    <subcellularLocation>
        <location evidence="1">Secreted</location>
    </subcellularLocation>
</comment>
<protein>
    <submittedName>
        <fullName evidence="6">Diuretic hormone class 1</fullName>
    </submittedName>
</protein>
<evidence type="ECO:0000256" key="3">
    <source>
        <dbReference type="ARBA" id="ARBA00022702"/>
    </source>
</evidence>
<feature type="region of interest" description="Disordered" evidence="4">
    <location>
        <begin position="117"/>
        <end position="143"/>
    </location>
</feature>
<accession>A0A151I5E0</accession>
<dbReference type="SMART" id="SM00039">
    <property type="entry name" value="CRF"/>
    <property type="match status" value="1"/>
</dbReference>
<proteinExistence type="predicted"/>
<dbReference type="GO" id="GO:0005576">
    <property type="term" value="C:extracellular region"/>
    <property type="evidence" value="ECO:0007669"/>
    <property type="project" value="UniProtKB-SubCell"/>
</dbReference>